<evidence type="ECO:0000313" key="1">
    <source>
        <dbReference type="EMBL" id="MDD7913714.1"/>
    </source>
</evidence>
<evidence type="ECO:0000313" key="2">
    <source>
        <dbReference type="Proteomes" id="UP001151478"/>
    </source>
</evidence>
<keyword evidence="2" id="KW-1185">Reference proteome</keyword>
<protein>
    <recommendedName>
        <fullName evidence="3">RHS repeat protein</fullName>
    </recommendedName>
</protein>
<accession>A0ABT5S799</accession>
<reference evidence="1" key="1">
    <citation type="submission" date="2023-02" db="EMBL/GenBank/DDBJ databases">
        <title>Polaribacter ponticola sp. nov., isolated from seawater.</title>
        <authorList>
            <person name="Baek J.H."/>
            <person name="Kim J.M."/>
            <person name="Choi D.G."/>
            <person name="Jeon C.O."/>
        </authorList>
    </citation>
    <scope>NUCLEOTIDE SEQUENCE</scope>
    <source>
        <strain evidence="1">MSW5</strain>
    </source>
</reference>
<evidence type="ECO:0008006" key="3">
    <source>
        <dbReference type="Google" id="ProtNLM"/>
    </source>
</evidence>
<comment type="caution">
    <text evidence="1">The sequence shown here is derived from an EMBL/GenBank/DDBJ whole genome shotgun (WGS) entry which is preliminary data.</text>
</comment>
<dbReference type="Proteomes" id="UP001151478">
    <property type="component" value="Unassembled WGS sequence"/>
</dbReference>
<organism evidence="1 2">
    <name type="scientific">Polaribacter ponticola</name>
    <dbReference type="NCBI Taxonomy" id="2978475"/>
    <lineage>
        <taxon>Bacteria</taxon>
        <taxon>Pseudomonadati</taxon>
        <taxon>Bacteroidota</taxon>
        <taxon>Flavobacteriia</taxon>
        <taxon>Flavobacteriales</taxon>
        <taxon>Flavobacteriaceae</taxon>
    </lineage>
</organism>
<name>A0ABT5S799_9FLAO</name>
<proteinExistence type="predicted"/>
<dbReference type="PROSITE" id="PS51257">
    <property type="entry name" value="PROKAR_LIPOPROTEIN"/>
    <property type="match status" value="1"/>
</dbReference>
<gene>
    <name evidence="1" type="ORF">N5A56_004490</name>
</gene>
<sequence length="301" mass="35471">MKKLNLSIKAMFIASVLFISCTENDPIIEEETCIGDNYTIEIDRLLTKLTNTHPGNLPTIRNYEYTYNSYNLLAESKEYTFDYDEYRIFNYPCNNNLSSVTNENESLKYTLKYDELNRLVSYKTTNSYLHDYELTYSGNTITVSGLINKKPNTTITIETTNNLVTRIIRSDNYSTFEYDTNGNLIKARDYDNDNTLLKDYKVSYDSNPNPFYGQFKSSYLERFIDYFSKSAFYGIDNFFRFNQSKFPYLKNNPVLLEDLECTNCYKDLLKRTYEYDSQNYPLKMEESHVGAPAVIYEYQYN</sequence>
<dbReference type="RefSeq" id="WP_265726194.1">
    <property type="nucleotide sequence ID" value="NZ_JAOSLC020000002.1"/>
</dbReference>
<dbReference type="EMBL" id="JAOSLC020000002">
    <property type="protein sequence ID" value="MDD7913714.1"/>
    <property type="molecule type" value="Genomic_DNA"/>
</dbReference>